<keyword evidence="1" id="KW-0802">TPR repeat</keyword>
<dbReference type="Pfam" id="PF14559">
    <property type="entry name" value="TPR_19"/>
    <property type="match status" value="1"/>
</dbReference>
<dbReference type="SMART" id="SM00028">
    <property type="entry name" value="TPR"/>
    <property type="match status" value="7"/>
</dbReference>
<feature type="compositionally biased region" description="Basic and acidic residues" evidence="2">
    <location>
        <begin position="1"/>
        <end position="12"/>
    </location>
</feature>
<evidence type="ECO:0000313" key="4">
    <source>
        <dbReference type="Proteomes" id="UP000245207"/>
    </source>
</evidence>
<dbReference type="Pfam" id="PF13414">
    <property type="entry name" value="TPR_11"/>
    <property type="match status" value="1"/>
</dbReference>
<reference evidence="3 4" key="1">
    <citation type="journal article" date="2018" name="Mol. Plant">
        <title>The genome of Artemisia annua provides insight into the evolution of Asteraceae family and artemisinin biosynthesis.</title>
        <authorList>
            <person name="Shen Q."/>
            <person name="Zhang L."/>
            <person name="Liao Z."/>
            <person name="Wang S."/>
            <person name="Yan T."/>
            <person name="Shi P."/>
            <person name="Liu M."/>
            <person name="Fu X."/>
            <person name="Pan Q."/>
            <person name="Wang Y."/>
            <person name="Lv Z."/>
            <person name="Lu X."/>
            <person name="Zhang F."/>
            <person name="Jiang W."/>
            <person name="Ma Y."/>
            <person name="Chen M."/>
            <person name="Hao X."/>
            <person name="Li L."/>
            <person name="Tang Y."/>
            <person name="Lv G."/>
            <person name="Zhou Y."/>
            <person name="Sun X."/>
            <person name="Brodelius P.E."/>
            <person name="Rose J.K.C."/>
            <person name="Tang K."/>
        </authorList>
    </citation>
    <scope>NUCLEOTIDE SEQUENCE [LARGE SCALE GENOMIC DNA]</scope>
    <source>
        <strain evidence="4">cv. Huhao1</strain>
        <tissue evidence="3">Leaf</tissue>
    </source>
</reference>
<dbReference type="InterPro" id="IPR044534">
    <property type="entry name" value="TTL1-4"/>
</dbReference>
<feature type="compositionally biased region" description="Polar residues" evidence="2">
    <location>
        <begin position="584"/>
        <end position="600"/>
    </location>
</feature>
<feature type="compositionally biased region" description="Low complexity" evidence="2">
    <location>
        <begin position="108"/>
        <end position="122"/>
    </location>
</feature>
<dbReference type="Gene3D" id="1.25.40.10">
    <property type="entry name" value="Tetratricopeptide repeat domain"/>
    <property type="match status" value="1"/>
</dbReference>
<feature type="compositionally biased region" description="Polar residues" evidence="2">
    <location>
        <begin position="55"/>
        <end position="78"/>
    </location>
</feature>
<dbReference type="STRING" id="35608.A0A2U1LE31"/>
<dbReference type="PROSITE" id="PS50005">
    <property type="entry name" value="TPR"/>
    <property type="match status" value="1"/>
</dbReference>
<sequence length="600" mass="65307">MEHADKVFDEMPQRNVADQNKPDFRELDLGSLSSVSLSSFSKDPSLRRSNRSHSGELNNVSAVTTPEKTRSGSSSGSGEMNRKMGHRRSYSTGAPLIYSGSGTGFMNGSNSTSTSTNSTTTSGGSGGVVAGGGNISSVNSPNTNMLYPSGNICPSGKILKSNMNIRNSTTKTEKLGLGMGTGNYGHGSIIKGGGKSGDPNGEIGVIVKKAMTSHDVEEVKNAGNELYKRGNFTEALSLYDRAIMIAPDNAACRSNRAAALTVLGRLGEAVRECEEAVRLNPGYQRAHQRLASLYLRLGQVERAYHHLSHGQQNDLTELQKVQTLEKHINRCSDARKIGDWKGALRECEAAMLTGAISSPQIFACKAEAFLKLHQLEDADSVLAELPKIEPFPVSCSQVKFFGINCEAYVLYVRAHADMAFARFETAAAFAEKASLIDIKNMEVAMLLKNVKLVNQARARGKDLFNSGRFSEACTAYGEGLRFNLSNSVLYCNRAVCWSKLGLWEKSIEDCNLALNFHPNYTKAIMRRAVSNAKLERWSEAVRDYEILRKELPGDTEVAESLLRAQEALRLTRGEPSGVNRARATANSCEPQPSSIKSRNH</sequence>
<feature type="region of interest" description="Disordered" evidence="2">
    <location>
        <begin position="1"/>
        <end position="90"/>
    </location>
</feature>
<feature type="region of interest" description="Disordered" evidence="2">
    <location>
        <begin position="108"/>
        <end position="128"/>
    </location>
</feature>
<proteinExistence type="predicted"/>
<dbReference type="OrthoDB" id="2121326at2759"/>
<comment type="caution">
    <text evidence="3">The sequence shown here is derived from an EMBL/GenBank/DDBJ whole genome shotgun (WGS) entry which is preliminary data.</text>
</comment>
<protein>
    <submittedName>
        <fullName evidence="3">Acetyltransferase A, auxiliary subunit</fullName>
    </submittedName>
</protein>
<organism evidence="3 4">
    <name type="scientific">Artemisia annua</name>
    <name type="common">Sweet wormwood</name>
    <dbReference type="NCBI Taxonomy" id="35608"/>
    <lineage>
        <taxon>Eukaryota</taxon>
        <taxon>Viridiplantae</taxon>
        <taxon>Streptophyta</taxon>
        <taxon>Embryophyta</taxon>
        <taxon>Tracheophyta</taxon>
        <taxon>Spermatophyta</taxon>
        <taxon>Magnoliopsida</taxon>
        <taxon>eudicotyledons</taxon>
        <taxon>Gunneridae</taxon>
        <taxon>Pentapetalae</taxon>
        <taxon>asterids</taxon>
        <taxon>campanulids</taxon>
        <taxon>Asterales</taxon>
        <taxon>Asteraceae</taxon>
        <taxon>Asteroideae</taxon>
        <taxon>Anthemideae</taxon>
        <taxon>Artemisiinae</taxon>
        <taxon>Artemisia</taxon>
    </lineage>
</organism>
<keyword evidence="3" id="KW-0808">Transferase</keyword>
<dbReference type="EMBL" id="PKPP01009892">
    <property type="protein sequence ID" value="PWA47257.1"/>
    <property type="molecule type" value="Genomic_DNA"/>
</dbReference>
<dbReference type="PANTHER" id="PTHR46050">
    <property type="entry name" value="TPR REPEAT-CONTAINING THIOREDOXIN"/>
    <property type="match status" value="1"/>
</dbReference>
<dbReference type="InterPro" id="IPR011990">
    <property type="entry name" value="TPR-like_helical_dom_sf"/>
</dbReference>
<dbReference type="GO" id="GO:0005737">
    <property type="term" value="C:cytoplasm"/>
    <property type="evidence" value="ECO:0007669"/>
    <property type="project" value="TreeGrafter"/>
</dbReference>
<dbReference type="InterPro" id="IPR019734">
    <property type="entry name" value="TPR_rpt"/>
</dbReference>
<dbReference type="SUPFAM" id="SSF48452">
    <property type="entry name" value="TPR-like"/>
    <property type="match status" value="2"/>
</dbReference>
<dbReference type="AlphaFoldDB" id="A0A2U1LE31"/>
<dbReference type="Proteomes" id="UP000245207">
    <property type="component" value="Unassembled WGS sequence"/>
</dbReference>
<feature type="compositionally biased region" description="Low complexity" evidence="2">
    <location>
        <begin position="29"/>
        <end position="43"/>
    </location>
</feature>
<dbReference type="PANTHER" id="PTHR46050:SF29">
    <property type="entry name" value="TPR REPEAT-CONTAINING THIOREDOXIN TTL4"/>
    <property type="match status" value="1"/>
</dbReference>
<keyword evidence="4" id="KW-1185">Reference proteome</keyword>
<evidence type="ECO:0000256" key="1">
    <source>
        <dbReference type="PROSITE-ProRule" id="PRU00339"/>
    </source>
</evidence>
<feature type="region of interest" description="Disordered" evidence="2">
    <location>
        <begin position="573"/>
        <end position="600"/>
    </location>
</feature>
<name>A0A2U1LE31_ARTAN</name>
<feature type="repeat" description="TPR" evidence="1">
    <location>
        <begin position="216"/>
        <end position="249"/>
    </location>
</feature>
<evidence type="ECO:0000256" key="2">
    <source>
        <dbReference type="SAM" id="MobiDB-lite"/>
    </source>
</evidence>
<evidence type="ECO:0000313" key="3">
    <source>
        <dbReference type="EMBL" id="PWA47257.1"/>
    </source>
</evidence>
<gene>
    <name evidence="3" type="ORF">CTI12_AA500890</name>
</gene>
<dbReference type="GO" id="GO:0016740">
    <property type="term" value="F:transferase activity"/>
    <property type="evidence" value="ECO:0007669"/>
    <property type="project" value="UniProtKB-KW"/>
</dbReference>
<accession>A0A2U1LE31</accession>